<organism evidence="4 5">
    <name type="scientific">Acinetobacter amyesii</name>
    <dbReference type="NCBI Taxonomy" id="2942470"/>
    <lineage>
        <taxon>Bacteria</taxon>
        <taxon>Pseudomonadati</taxon>
        <taxon>Pseudomonadota</taxon>
        <taxon>Gammaproteobacteria</taxon>
        <taxon>Moraxellales</taxon>
        <taxon>Moraxellaceae</taxon>
        <taxon>Acinetobacter</taxon>
    </lineage>
</organism>
<feature type="region of interest" description="Disordered" evidence="1">
    <location>
        <begin position="37"/>
        <end position="112"/>
    </location>
</feature>
<feature type="compositionally biased region" description="Polar residues" evidence="1">
    <location>
        <begin position="59"/>
        <end position="71"/>
    </location>
</feature>
<keyword evidence="5" id="KW-1185">Reference proteome</keyword>
<evidence type="ECO:0000313" key="5">
    <source>
        <dbReference type="Proteomes" id="UP000191160"/>
    </source>
</evidence>
<dbReference type="AlphaFoldDB" id="A0A1T1H4B8"/>
<dbReference type="EMBL" id="MVKX01000003">
    <property type="protein sequence ID" value="OOV84694.1"/>
    <property type="molecule type" value="Genomic_DNA"/>
</dbReference>
<gene>
    <name evidence="4" type="ORF">B1202_05740</name>
</gene>
<feature type="compositionally biased region" description="Basic and acidic residues" evidence="1">
    <location>
        <begin position="72"/>
        <end position="81"/>
    </location>
</feature>
<proteinExistence type="predicted"/>
<keyword evidence="2" id="KW-0732">Signal</keyword>
<feature type="signal peptide" evidence="2">
    <location>
        <begin position="1"/>
        <end position="26"/>
    </location>
</feature>
<evidence type="ECO:0000256" key="1">
    <source>
        <dbReference type="SAM" id="MobiDB-lite"/>
    </source>
</evidence>
<evidence type="ECO:0000259" key="3">
    <source>
        <dbReference type="Pfam" id="PF13511"/>
    </source>
</evidence>
<protein>
    <recommendedName>
        <fullName evidence="3">DUF4124 domain-containing protein</fullName>
    </recommendedName>
</protein>
<feature type="chain" id="PRO_5010532271" description="DUF4124 domain-containing protein" evidence="2">
    <location>
        <begin position="27"/>
        <end position="112"/>
    </location>
</feature>
<reference evidence="4 5" key="1">
    <citation type="submission" date="2017-02" db="EMBL/GenBank/DDBJ databases">
        <title>Acinetobacter sp. ANC 4945, whole genome shotgun sequencing project.</title>
        <authorList>
            <person name="Radolfova-Krizova L."/>
            <person name="Al Atrouni A."/>
            <person name="Nemec A."/>
        </authorList>
    </citation>
    <scope>NUCLEOTIDE SEQUENCE [LARGE SCALE GENOMIC DNA]</scope>
    <source>
        <strain evidence="4 5">ANC 4945</strain>
    </source>
</reference>
<evidence type="ECO:0000256" key="2">
    <source>
        <dbReference type="SAM" id="SignalP"/>
    </source>
</evidence>
<comment type="caution">
    <text evidence="4">The sequence shown here is derived from an EMBL/GenBank/DDBJ whole genome shotgun (WGS) entry which is preliminary data.</text>
</comment>
<accession>A0A1T1H4B8</accession>
<evidence type="ECO:0000313" key="4">
    <source>
        <dbReference type="EMBL" id="OOV84694.1"/>
    </source>
</evidence>
<sequence>MKTTIARTACILSSMAFCLTSLDLSAKEYYKWVDAKGSTHYTTTPPPKNAQRKGKVNTYGATTTTQSTPVKNQEEVSREAEQSNEQNEQQAEQQREANAALRQAQAVAAAAQ</sequence>
<dbReference type="Proteomes" id="UP000191160">
    <property type="component" value="Unassembled WGS sequence"/>
</dbReference>
<feature type="compositionally biased region" description="Low complexity" evidence="1">
    <location>
        <begin position="83"/>
        <end position="112"/>
    </location>
</feature>
<feature type="domain" description="DUF4124" evidence="3">
    <location>
        <begin position="17"/>
        <end position="69"/>
    </location>
</feature>
<dbReference type="Pfam" id="PF13511">
    <property type="entry name" value="DUF4124"/>
    <property type="match status" value="1"/>
</dbReference>
<name>A0A1T1H4B8_9GAMM</name>
<dbReference type="InterPro" id="IPR025392">
    <property type="entry name" value="DUF4124"/>
</dbReference>